<dbReference type="EMBL" id="GGEC01075609">
    <property type="protein sequence ID" value="MBX56093.1"/>
    <property type="molecule type" value="Transcribed_RNA"/>
</dbReference>
<evidence type="ECO:0000313" key="1">
    <source>
        <dbReference type="EMBL" id="MBX56093.1"/>
    </source>
</evidence>
<proteinExistence type="predicted"/>
<accession>A0A2P2PMX4</accession>
<organism evidence="1">
    <name type="scientific">Rhizophora mucronata</name>
    <name type="common">Asiatic mangrove</name>
    <dbReference type="NCBI Taxonomy" id="61149"/>
    <lineage>
        <taxon>Eukaryota</taxon>
        <taxon>Viridiplantae</taxon>
        <taxon>Streptophyta</taxon>
        <taxon>Embryophyta</taxon>
        <taxon>Tracheophyta</taxon>
        <taxon>Spermatophyta</taxon>
        <taxon>Magnoliopsida</taxon>
        <taxon>eudicotyledons</taxon>
        <taxon>Gunneridae</taxon>
        <taxon>Pentapetalae</taxon>
        <taxon>rosids</taxon>
        <taxon>fabids</taxon>
        <taxon>Malpighiales</taxon>
        <taxon>Rhizophoraceae</taxon>
        <taxon>Rhizophora</taxon>
    </lineage>
</organism>
<protein>
    <submittedName>
        <fullName evidence="1">Uncharacterized protein</fullName>
    </submittedName>
</protein>
<dbReference type="AlphaFoldDB" id="A0A2P2PMX4"/>
<reference evidence="1" key="1">
    <citation type="submission" date="2018-02" db="EMBL/GenBank/DDBJ databases">
        <title>Rhizophora mucronata_Transcriptome.</title>
        <authorList>
            <person name="Meera S.P."/>
            <person name="Sreeshan A."/>
            <person name="Augustine A."/>
        </authorList>
    </citation>
    <scope>NUCLEOTIDE SEQUENCE</scope>
    <source>
        <tissue evidence="1">Leaf</tissue>
    </source>
</reference>
<sequence>MWYRRYNTRKQQKRLPFSCPRSTLQLLNIVF</sequence>
<name>A0A2P2PMX4_RHIMU</name>